<proteinExistence type="inferred from homology"/>
<evidence type="ECO:0000259" key="2">
    <source>
        <dbReference type="Pfam" id="PF19289"/>
    </source>
</evidence>
<dbReference type="PANTHER" id="PTHR30624:SF0">
    <property type="entry name" value="METALLOPROTEASE SLR0863"/>
    <property type="match status" value="1"/>
</dbReference>
<accession>A0A7C4THT1</accession>
<evidence type="ECO:0000313" key="3">
    <source>
        <dbReference type="EMBL" id="HGV97801.1"/>
    </source>
</evidence>
<dbReference type="SUPFAM" id="SSF111283">
    <property type="entry name" value="Putative modulator of DNA gyrase, PmbA/TldD"/>
    <property type="match status" value="1"/>
</dbReference>
<dbReference type="AlphaFoldDB" id="A0A7C4THT1"/>
<dbReference type="InterPro" id="IPR051463">
    <property type="entry name" value="Peptidase_U62_metallo"/>
</dbReference>
<gene>
    <name evidence="3" type="ORF">ENV60_05850</name>
</gene>
<dbReference type="PANTHER" id="PTHR30624">
    <property type="entry name" value="UNCHARACTERIZED PROTEIN TLDD AND PMBA"/>
    <property type="match status" value="1"/>
</dbReference>
<dbReference type="EMBL" id="DTGZ01000105">
    <property type="protein sequence ID" value="HGV97801.1"/>
    <property type="molecule type" value="Genomic_DNA"/>
</dbReference>
<organism evidence="3">
    <name type="scientific">candidate division WOR-3 bacterium</name>
    <dbReference type="NCBI Taxonomy" id="2052148"/>
    <lineage>
        <taxon>Bacteria</taxon>
        <taxon>Bacteria division WOR-3</taxon>
    </lineage>
</organism>
<name>A0A7C4THT1_UNCW3</name>
<protein>
    <submittedName>
        <fullName evidence="3">Peptidase U62</fullName>
    </submittedName>
</protein>
<reference evidence="3" key="1">
    <citation type="journal article" date="2020" name="mSystems">
        <title>Genome- and Community-Level Interaction Insights into Carbon Utilization and Element Cycling Functions of Hydrothermarchaeota in Hydrothermal Sediment.</title>
        <authorList>
            <person name="Zhou Z."/>
            <person name="Liu Y."/>
            <person name="Xu W."/>
            <person name="Pan J."/>
            <person name="Luo Z.H."/>
            <person name="Li M."/>
        </authorList>
    </citation>
    <scope>NUCLEOTIDE SEQUENCE [LARGE SCALE GENOMIC DNA]</scope>
    <source>
        <strain evidence="3">SpSt-774</strain>
    </source>
</reference>
<comment type="caution">
    <text evidence="3">The sequence shown here is derived from an EMBL/GenBank/DDBJ whole genome shotgun (WGS) entry which is preliminary data.</text>
</comment>
<dbReference type="GO" id="GO:0005829">
    <property type="term" value="C:cytosol"/>
    <property type="evidence" value="ECO:0007669"/>
    <property type="project" value="TreeGrafter"/>
</dbReference>
<dbReference type="InterPro" id="IPR045569">
    <property type="entry name" value="Metalloprtase-TldD/E_C"/>
</dbReference>
<feature type="domain" description="Metalloprotease TldD/E C-terminal" evidence="2">
    <location>
        <begin position="298"/>
        <end position="544"/>
    </location>
</feature>
<evidence type="ECO:0000256" key="1">
    <source>
        <dbReference type="ARBA" id="ARBA00005836"/>
    </source>
</evidence>
<dbReference type="GO" id="GO:0006508">
    <property type="term" value="P:proteolysis"/>
    <property type="evidence" value="ECO:0007669"/>
    <property type="project" value="InterPro"/>
</dbReference>
<comment type="similarity">
    <text evidence="1">Belongs to the peptidase U62 family.</text>
</comment>
<dbReference type="GO" id="GO:0008237">
    <property type="term" value="F:metallopeptidase activity"/>
    <property type="evidence" value="ECO:0007669"/>
    <property type="project" value="InterPro"/>
</dbReference>
<dbReference type="InterPro" id="IPR036059">
    <property type="entry name" value="TldD/PmbA_sf"/>
</dbReference>
<sequence>MEKGVLMKNFRKLLLLLFAFELIYAKADPILKTMNEELNRYYRVLSKAQPNPLYFLQFEIMDERRFTISASLGALISENEEHHRYLDVDVRIGSFRLDNTHEIRGTENYDWWSEPVEVPIDDDQKSLKIILWAETDKNFKSAQERFIRIQNERAVKVLESDTSPDFSRAPSEKFLGEIKSISLDGDLWKRRLKNLSKIFKDYPWIYNSQVSLSANSLTKYLVNTDGTQLRHCSMRYTIRIFAETMASDGMELYLSFPVVVTDSPNLPDEENLKCQIDSLIENLDALRNAPVVEPYSGPAILVNRACGVFFHEIFGHRIEGHRQKSEFEGQTFTKKLNERIMPEFISIYDDPTLEKFNGKDLNGHYLFDDEGVRAQRTTVVENGVLKGFLMSRSPIANFPKSNGHGRRQYGKKVVARQGVLYVKSNKEVPFLELRNALIEECRRQKKPYGLLFYDIAGGFTMTGRYGPQTFKVIPLLVKRVYIDGRPDEVVRGVDIVGTPLLSLSKILLTGDDYEIFNGTCGAESGWVPVSAIAPSILVAEIEVEKKAKGQERPPILPAPGEPSRIH</sequence>
<dbReference type="Pfam" id="PF19289">
    <property type="entry name" value="PmbA_TldD_3rd"/>
    <property type="match status" value="1"/>
</dbReference>